<feature type="domain" description="BZIP" evidence="2">
    <location>
        <begin position="26"/>
        <end position="41"/>
    </location>
</feature>
<feature type="region of interest" description="Disordered" evidence="1">
    <location>
        <begin position="1"/>
        <end position="46"/>
    </location>
</feature>
<dbReference type="InterPro" id="IPR021833">
    <property type="entry name" value="DUF3425"/>
</dbReference>
<dbReference type="EMBL" id="JAQIZZ010000003">
    <property type="protein sequence ID" value="KAJ5546899.1"/>
    <property type="molecule type" value="Genomic_DNA"/>
</dbReference>
<feature type="region of interest" description="Disordered" evidence="1">
    <location>
        <begin position="62"/>
        <end position="88"/>
    </location>
</feature>
<dbReference type="GO" id="GO:0003700">
    <property type="term" value="F:DNA-binding transcription factor activity"/>
    <property type="evidence" value="ECO:0007669"/>
    <property type="project" value="InterPro"/>
</dbReference>
<evidence type="ECO:0000313" key="3">
    <source>
        <dbReference type="EMBL" id="KAJ5546899.1"/>
    </source>
</evidence>
<dbReference type="CDD" id="cd14688">
    <property type="entry name" value="bZIP_YAP"/>
    <property type="match status" value="1"/>
</dbReference>
<keyword evidence="4" id="KW-1185">Reference proteome</keyword>
<organism evidence="3 4">
    <name type="scientific">Penicillium frequentans</name>
    <dbReference type="NCBI Taxonomy" id="3151616"/>
    <lineage>
        <taxon>Eukaryota</taxon>
        <taxon>Fungi</taxon>
        <taxon>Dikarya</taxon>
        <taxon>Ascomycota</taxon>
        <taxon>Pezizomycotina</taxon>
        <taxon>Eurotiomycetes</taxon>
        <taxon>Eurotiomycetidae</taxon>
        <taxon>Eurotiales</taxon>
        <taxon>Aspergillaceae</taxon>
        <taxon>Penicillium</taxon>
    </lineage>
</organism>
<sequence>MPFNTISFVSDQRSGRSHRPRPVSERRREQNRIAQKNYRERLQYAGDKKRSYLKQLESFAKSTITAPTPPSSHSDESRHTGQTCDQSAGAAQGLINHDTTRRGSLIESPSYQRHQSQNEAENEVDFSNYIMGLTPRDSTANLSLRELQNGADHWNEIIDILPAFPSLGDDLYTAPVQSQNTHPDISGYEARFSSNLENHEVDQASFGSSKSTILQSSEDYVRQKFSLEDILAAGIRALSEGNRQPNKEAPSNITYRMNREESSEQTHRLFSETRSEQHLPDLHMNTIQLTTMSFVTACFANAGMLGLSPEALCDFATQSPFYQTTNTGQFFHIKPLLQPSTTQLSNPHHPYLDILPFPAFRNRVIRLLQIQPPPFDPAQLCNDLKNDGIICWGSTKRDKRDSAGSGVPWDIRSWEIRDWFLKKWWILFDGPDGEMYQHSRWWCELRGESSSYPW</sequence>
<dbReference type="PROSITE" id="PS00036">
    <property type="entry name" value="BZIP_BASIC"/>
    <property type="match status" value="1"/>
</dbReference>
<dbReference type="PANTHER" id="PTHR38116:SF5">
    <property type="entry name" value="BZIP DOMAIN-CONTAINING PROTEIN"/>
    <property type="match status" value="1"/>
</dbReference>
<protein>
    <recommendedName>
        <fullName evidence="2">BZIP domain-containing protein</fullName>
    </recommendedName>
</protein>
<dbReference type="PANTHER" id="PTHR38116">
    <property type="entry name" value="CHROMOSOME 7, WHOLE GENOME SHOTGUN SEQUENCE"/>
    <property type="match status" value="1"/>
</dbReference>
<evidence type="ECO:0000259" key="2">
    <source>
        <dbReference type="PROSITE" id="PS00036"/>
    </source>
</evidence>
<evidence type="ECO:0000256" key="1">
    <source>
        <dbReference type="SAM" id="MobiDB-lite"/>
    </source>
</evidence>
<dbReference type="AlphaFoldDB" id="A0AAD6GIQ7"/>
<proteinExistence type="predicted"/>
<dbReference type="Pfam" id="PF11905">
    <property type="entry name" value="DUF3425"/>
    <property type="match status" value="1"/>
</dbReference>
<evidence type="ECO:0000313" key="4">
    <source>
        <dbReference type="Proteomes" id="UP001220324"/>
    </source>
</evidence>
<name>A0AAD6GIQ7_9EURO</name>
<dbReference type="InterPro" id="IPR004827">
    <property type="entry name" value="bZIP"/>
</dbReference>
<reference evidence="3 4" key="1">
    <citation type="journal article" date="2023" name="IMA Fungus">
        <title>Comparative genomic study of the Penicillium genus elucidates a diverse pangenome and 15 lateral gene transfer events.</title>
        <authorList>
            <person name="Petersen C."/>
            <person name="Sorensen T."/>
            <person name="Nielsen M.R."/>
            <person name="Sondergaard T.E."/>
            <person name="Sorensen J.L."/>
            <person name="Fitzpatrick D.A."/>
            <person name="Frisvad J.C."/>
            <person name="Nielsen K.L."/>
        </authorList>
    </citation>
    <scope>NUCLEOTIDE SEQUENCE [LARGE SCALE GENOMIC DNA]</scope>
    <source>
        <strain evidence="3 4">IBT 35679</strain>
    </source>
</reference>
<dbReference type="Proteomes" id="UP001220324">
    <property type="component" value="Unassembled WGS sequence"/>
</dbReference>
<feature type="compositionally biased region" description="Basic and acidic residues" evidence="1">
    <location>
        <begin position="22"/>
        <end position="46"/>
    </location>
</feature>
<comment type="caution">
    <text evidence="3">The sequence shown here is derived from an EMBL/GenBank/DDBJ whole genome shotgun (WGS) entry which is preliminary data.</text>
</comment>
<feature type="compositionally biased region" description="Polar residues" evidence="1">
    <location>
        <begin position="1"/>
        <end position="12"/>
    </location>
</feature>
<accession>A0AAD6GIQ7</accession>
<gene>
    <name evidence="3" type="ORF">N7494_004484</name>
</gene>